<dbReference type="EMBL" id="AAKN02039313">
    <property type="status" value="NOT_ANNOTATED_CDS"/>
    <property type="molecule type" value="Genomic_DNA"/>
</dbReference>
<reference evidence="3" key="2">
    <citation type="submission" date="2025-08" db="UniProtKB">
        <authorList>
            <consortium name="Ensembl"/>
        </authorList>
    </citation>
    <scope>IDENTIFICATION</scope>
    <source>
        <strain evidence="3">2N</strain>
    </source>
</reference>
<dbReference type="FunCoup" id="H0V729">
    <property type="interactions" value="835"/>
</dbReference>
<feature type="transmembrane region" description="Helical" evidence="1">
    <location>
        <begin position="37"/>
        <end position="61"/>
    </location>
</feature>
<dbReference type="AlphaFoldDB" id="H0V729"/>
<dbReference type="Proteomes" id="UP000005447">
    <property type="component" value="Unassembled WGS sequence"/>
</dbReference>
<dbReference type="Ensembl" id="ENSCPOT00000006188.3">
    <property type="protein sequence ID" value="ENSCPOP00000005524.3"/>
    <property type="gene ID" value="ENSCPOG00000006124.4"/>
</dbReference>
<dbReference type="GO" id="GO:0097177">
    <property type="term" value="F:mitochondrial ribosome binding"/>
    <property type="evidence" value="ECO:0007669"/>
    <property type="project" value="Ensembl"/>
</dbReference>
<dbReference type="RefSeq" id="XP_003467892.1">
    <property type="nucleotide sequence ID" value="XM_003467844.4"/>
</dbReference>
<dbReference type="InParanoid" id="H0V729"/>
<dbReference type="VEuPathDB" id="HostDB:ENSCPOG00000006124"/>
<keyword evidence="4" id="KW-1185">Reference proteome</keyword>
<dbReference type="CTD" id="79064"/>
<dbReference type="Bgee" id="ENSCPOG00000006124">
    <property type="expression patterns" value="Expressed in adult mammalian kidney and 12 other cell types or tissues"/>
</dbReference>
<protein>
    <submittedName>
        <fullName evidence="3">Transmembrane protein 223</fullName>
    </submittedName>
</protein>
<gene>
    <name evidence="3" type="primary">TMEM223</name>
</gene>
<dbReference type="OMA" id="KQVSCMA"/>
<dbReference type="GeneID" id="100732557"/>
<dbReference type="InterPro" id="IPR026100">
    <property type="entry name" value="Tmem223"/>
</dbReference>
<feature type="signal peptide" evidence="2">
    <location>
        <begin position="1"/>
        <end position="21"/>
    </location>
</feature>
<name>H0V729_CAVPO</name>
<dbReference type="OrthoDB" id="5950063at2759"/>
<evidence type="ECO:0000256" key="1">
    <source>
        <dbReference type="SAM" id="Phobius"/>
    </source>
</evidence>
<dbReference type="STRING" id="10141.ENSCPOP00000005524"/>
<evidence type="ECO:0000313" key="3">
    <source>
        <dbReference type="Ensembl" id="ENSCPOP00000005524.3"/>
    </source>
</evidence>
<dbReference type="GeneTree" id="ENSGT00390000012589"/>
<sequence>MAAPWRRWSWSLLLSLRPLHAGSPQRDVLLFEHERGRFFAILGWFCAGQGVFWASLALGALSSPPGPSRARDPEASDRGWGDLRSALWRYGLAACCGAMGTLVLGAGLVFSLRSVRSVMLRAGGQQVTLTTHAPFGLGASFTVPLNQVSCMAHRGEVPAMLPLKVKGRRFYFLLDKAGHFPNAQLFDTTVGTYRSL</sequence>
<accession>H0V729</accession>
<dbReference type="GO" id="GO:0033617">
    <property type="term" value="P:mitochondrial respiratory chain complex IV assembly"/>
    <property type="evidence" value="ECO:0007669"/>
    <property type="project" value="Ensembl"/>
</dbReference>
<reference evidence="3" key="3">
    <citation type="submission" date="2025-09" db="UniProtKB">
        <authorList>
            <consortium name="Ensembl"/>
        </authorList>
    </citation>
    <scope>IDENTIFICATION</scope>
    <source>
        <strain evidence="3">2N</strain>
    </source>
</reference>
<feature type="transmembrane region" description="Helical" evidence="1">
    <location>
        <begin position="87"/>
        <end position="112"/>
    </location>
</feature>
<proteinExistence type="predicted"/>
<evidence type="ECO:0000256" key="2">
    <source>
        <dbReference type="SAM" id="SignalP"/>
    </source>
</evidence>
<dbReference type="PANTHER" id="PTHR14549">
    <property type="entry name" value="TRANSMEMBRANE PROTEIN 223"/>
    <property type="match status" value="1"/>
</dbReference>
<evidence type="ECO:0000313" key="4">
    <source>
        <dbReference type="Proteomes" id="UP000005447"/>
    </source>
</evidence>
<reference evidence="4" key="1">
    <citation type="journal article" date="2011" name="Nature">
        <title>A high-resolution map of human evolutionary constraint using 29 mammals.</title>
        <authorList>
            <person name="Lindblad-Toh K."/>
            <person name="Garber M."/>
            <person name="Zuk O."/>
            <person name="Lin M.F."/>
            <person name="Parker B.J."/>
            <person name="Washietl S."/>
            <person name="Kheradpour P."/>
            <person name="Ernst J."/>
            <person name="Jordan G."/>
            <person name="Mauceli E."/>
            <person name="Ward L.D."/>
            <person name="Lowe C.B."/>
            <person name="Holloway A.K."/>
            <person name="Clamp M."/>
            <person name="Gnerre S."/>
            <person name="Alfoldi J."/>
            <person name="Beal K."/>
            <person name="Chang J."/>
            <person name="Clawson H."/>
            <person name="Cuff J."/>
            <person name="Di Palma F."/>
            <person name="Fitzgerald S."/>
            <person name="Flicek P."/>
            <person name="Guttman M."/>
            <person name="Hubisz M.J."/>
            <person name="Jaffe D.B."/>
            <person name="Jungreis I."/>
            <person name="Kent W.J."/>
            <person name="Kostka D."/>
            <person name="Lara M."/>
            <person name="Martins A.L."/>
            <person name="Massingham T."/>
            <person name="Moltke I."/>
            <person name="Raney B.J."/>
            <person name="Rasmussen M.D."/>
            <person name="Robinson J."/>
            <person name="Stark A."/>
            <person name="Vilella A.J."/>
            <person name="Wen J."/>
            <person name="Xie X."/>
            <person name="Zody M.C."/>
            <person name="Baldwin J."/>
            <person name="Bloom T."/>
            <person name="Chin C.W."/>
            <person name="Heiman D."/>
            <person name="Nicol R."/>
            <person name="Nusbaum C."/>
            <person name="Young S."/>
            <person name="Wilkinson J."/>
            <person name="Worley K.C."/>
            <person name="Kovar C.L."/>
            <person name="Muzny D.M."/>
            <person name="Gibbs R.A."/>
            <person name="Cree A."/>
            <person name="Dihn H.H."/>
            <person name="Fowler G."/>
            <person name="Jhangiani S."/>
            <person name="Joshi V."/>
            <person name="Lee S."/>
            <person name="Lewis L.R."/>
            <person name="Nazareth L.V."/>
            <person name="Okwuonu G."/>
            <person name="Santibanez J."/>
            <person name="Warren W.C."/>
            <person name="Mardis E.R."/>
            <person name="Weinstock G.M."/>
            <person name="Wilson R.K."/>
            <person name="Delehaunty K."/>
            <person name="Dooling D."/>
            <person name="Fronik C."/>
            <person name="Fulton L."/>
            <person name="Fulton B."/>
            <person name="Graves T."/>
            <person name="Minx P."/>
            <person name="Sodergren E."/>
            <person name="Birney E."/>
            <person name="Margulies E.H."/>
            <person name="Herrero J."/>
            <person name="Green E.D."/>
            <person name="Haussler D."/>
            <person name="Siepel A."/>
            <person name="Goldman N."/>
            <person name="Pollard K.S."/>
            <person name="Pedersen J.S."/>
            <person name="Lander E.S."/>
            <person name="Kellis M."/>
        </authorList>
    </citation>
    <scope>NUCLEOTIDE SEQUENCE [LARGE SCALE GENOMIC DNA]</scope>
    <source>
        <strain evidence="4">2N</strain>
    </source>
</reference>
<dbReference type="eggNOG" id="ENOG502S0RN">
    <property type="taxonomic scope" value="Eukaryota"/>
</dbReference>
<dbReference type="GO" id="GO:0005743">
    <property type="term" value="C:mitochondrial inner membrane"/>
    <property type="evidence" value="ECO:0007669"/>
    <property type="project" value="Ensembl"/>
</dbReference>
<dbReference type="HOGENOM" id="CLU_099187_0_0_1"/>
<dbReference type="KEGG" id="cpoc:100732557"/>
<dbReference type="GO" id="GO:0007399">
    <property type="term" value="P:nervous system development"/>
    <property type="evidence" value="ECO:0007669"/>
    <property type="project" value="TreeGrafter"/>
</dbReference>
<dbReference type="InterPro" id="IPR045325">
    <property type="entry name" value="TMEM70/TMEM186/TMEM223"/>
</dbReference>
<dbReference type="PANTHER" id="PTHR14549:SF2">
    <property type="entry name" value="TRANSMEMBRANE PROTEIN 223"/>
    <property type="match status" value="1"/>
</dbReference>
<keyword evidence="2" id="KW-0732">Signal</keyword>
<organism evidence="3 4">
    <name type="scientific">Cavia porcellus</name>
    <name type="common">Guinea pig</name>
    <dbReference type="NCBI Taxonomy" id="10141"/>
    <lineage>
        <taxon>Eukaryota</taxon>
        <taxon>Metazoa</taxon>
        <taxon>Chordata</taxon>
        <taxon>Craniata</taxon>
        <taxon>Vertebrata</taxon>
        <taxon>Euteleostomi</taxon>
        <taxon>Mammalia</taxon>
        <taxon>Eutheria</taxon>
        <taxon>Euarchontoglires</taxon>
        <taxon>Glires</taxon>
        <taxon>Rodentia</taxon>
        <taxon>Hystricomorpha</taxon>
        <taxon>Caviidae</taxon>
        <taxon>Cavia</taxon>
    </lineage>
</organism>
<keyword evidence="1" id="KW-0472">Membrane</keyword>
<feature type="chain" id="PRO_5011717623" evidence="2">
    <location>
        <begin position="22"/>
        <end position="196"/>
    </location>
</feature>
<keyword evidence="1" id="KW-1133">Transmembrane helix</keyword>
<dbReference type="Pfam" id="PF06979">
    <property type="entry name" value="TMEM70"/>
    <property type="match status" value="1"/>
</dbReference>
<keyword evidence="1" id="KW-0812">Transmembrane</keyword>